<evidence type="ECO:0000256" key="1">
    <source>
        <dbReference type="SAM" id="MobiDB-lite"/>
    </source>
</evidence>
<protein>
    <submittedName>
        <fullName evidence="2">Uncharacterized protein</fullName>
    </submittedName>
</protein>
<organism evidence="2 3">
    <name type="scientific">Dendrothele bispora (strain CBS 962.96)</name>
    <dbReference type="NCBI Taxonomy" id="1314807"/>
    <lineage>
        <taxon>Eukaryota</taxon>
        <taxon>Fungi</taxon>
        <taxon>Dikarya</taxon>
        <taxon>Basidiomycota</taxon>
        <taxon>Agaricomycotina</taxon>
        <taxon>Agaricomycetes</taxon>
        <taxon>Agaricomycetidae</taxon>
        <taxon>Agaricales</taxon>
        <taxon>Agaricales incertae sedis</taxon>
        <taxon>Dendrothele</taxon>
    </lineage>
</organism>
<proteinExistence type="predicted"/>
<dbReference type="EMBL" id="ML180352">
    <property type="protein sequence ID" value="THU77737.1"/>
    <property type="molecule type" value="Genomic_DNA"/>
</dbReference>
<sequence length="265" mass="29024">MSLTIPVEDLDRLQVSSHMSSDGTPAIDLSFRPPVSDDLVYPSTKVKHCGITVTFRRSVNTDGSGWSLAVSTNIPTSCSPFVSGGNIGNHLDVHEIASHKSPSSLMSAPNEIEVENTQHHSTTSVHSFNLTENAMTDPEPADNMNQDWFLQFMGYDFRAPTQISTHTNDLDTNLYNAASLPIDYNQDNAQDMDQVVMDESDNSNCRGPSSCVPTSTGSEFPQNQQHSTSQSEFNSATDEFHDSVSDFDDGRVCDTTNILFMGMSI</sequence>
<keyword evidence="3" id="KW-1185">Reference proteome</keyword>
<evidence type="ECO:0000313" key="3">
    <source>
        <dbReference type="Proteomes" id="UP000297245"/>
    </source>
</evidence>
<name>A0A4S8KPW9_DENBC</name>
<feature type="region of interest" description="Disordered" evidence="1">
    <location>
        <begin position="199"/>
        <end position="244"/>
    </location>
</feature>
<evidence type="ECO:0000313" key="2">
    <source>
        <dbReference type="EMBL" id="THU77737.1"/>
    </source>
</evidence>
<gene>
    <name evidence="2" type="ORF">K435DRAFT_877470</name>
</gene>
<dbReference type="Proteomes" id="UP000297245">
    <property type="component" value="Unassembled WGS sequence"/>
</dbReference>
<dbReference type="AlphaFoldDB" id="A0A4S8KPW9"/>
<accession>A0A4S8KPW9</accession>
<reference evidence="2 3" key="1">
    <citation type="journal article" date="2019" name="Nat. Ecol. Evol.">
        <title>Megaphylogeny resolves global patterns of mushroom evolution.</title>
        <authorList>
            <person name="Varga T."/>
            <person name="Krizsan K."/>
            <person name="Foldi C."/>
            <person name="Dima B."/>
            <person name="Sanchez-Garcia M."/>
            <person name="Sanchez-Ramirez S."/>
            <person name="Szollosi G.J."/>
            <person name="Szarkandi J.G."/>
            <person name="Papp V."/>
            <person name="Albert L."/>
            <person name="Andreopoulos W."/>
            <person name="Angelini C."/>
            <person name="Antonin V."/>
            <person name="Barry K.W."/>
            <person name="Bougher N.L."/>
            <person name="Buchanan P."/>
            <person name="Buyck B."/>
            <person name="Bense V."/>
            <person name="Catcheside P."/>
            <person name="Chovatia M."/>
            <person name="Cooper J."/>
            <person name="Damon W."/>
            <person name="Desjardin D."/>
            <person name="Finy P."/>
            <person name="Geml J."/>
            <person name="Haridas S."/>
            <person name="Hughes K."/>
            <person name="Justo A."/>
            <person name="Karasinski D."/>
            <person name="Kautmanova I."/>
            <person name="Kiss B."/>
            <person name="Kocsube S."/>
            <person name="Kotiranta H."/>
            <person name="LaButti K.M."/>
            <person name="Lechner B.E."/>
            <person name="Liimatainen K."/>
            <person name="Lipzen A."/>
            <person name="Lukacs Z."/>
            <person name="Mihaltcheva S."/>
            <person name="Morgado L.N."/>
            <person name="Niskanen T."/>
            <person name="Noordeloos M.E."/>
            <person name="Ohm R.A."/>
            <person name="Ortiz-Santana B."/>
            <person name="Ovrebo C."/>
            <person name="Racz N."/>
            <person name="Riley R."/>
            <person name="Savchenko A."/>
            <person name="Shiryaev A."/>
            <person name="Soop K."/>
            <person name="Spirin V."/>
            <person name="Szebenyi C."/>
            <person name="Tomsovsky M."/>
            <person name="Tulloss R.E."/>
            <person name="Uehling J."/>
            <person name="Grigoriev I.V."/>
            <person name="Vagvolgyi C."/>
            <person name="Papp T."/>
            <person name="Martin F.M."/>
            <person name="Miettinen O."/>
            <person name="Hibbett D.S."/>
            <person name="Nagy L.G."/>
        </authorList>
    </citation>
    <scope>NUCLEOTIDE SEQUENCE [LARGE SCALE GENOMIC DNA]</scope>
    <source>
        <strain evidence="2 3">CBS 962.96</strain>
    </source>
</reference>
<feature type="compositionally biased region" description="Polar residues" evidence="1">
    <location>
        <begin position="202"/>
        <end position="237"/>
    </location>
</feature>